<dbReference type="GO" id="GO:0003989">
    <property type="term" value="F:acetyl-CoA carboxylase activity"/>
    <property type="evidence" value="ECO:0007669"/>
    <property type="project" value="InterPro"/>
</dbReference>
<dbReference type="GO" id="GO:0004658">
    <property type="term" value="F:propionyl-CoA carboxylase activity"/>
    <property type="evidence" value="ECO:0007669"/>
    <property type="project" value="InterPro"/>
</dbReference>
<dbReference type="InterPro" id="IPR032716">
    <property type="entry name" value="ACC_epsilon"/>
</dbReference>
<name>A0A1H2M303_9ACTN</name>
<protein>
    <submittedName>
        <fullName evidence="1">Acyl-CoA carboxylase epsilon subunit</fullName>
    </submittedName>
</protein>
<dbReference type="Pfam" id="PF13822">
    <property type="entry name" value="ACC_epsilon"/>
    <property type="match status" value="1"/>
</dbReference>
<reference evidence="2" key="1">
    <citation type="submission" date="2016-10" db="EMBL/GenBank/DDBJ databases">
        <authorList>
            <person name="Varghese N."/>
            <person name="Submissions S."/>
        </authorList>
    </citation>
    <scope>NUCLEOTIDE SEQUENCE [LARGE SCALE GENOMIC DNA]</scope>
    <source>
        <strain evidence="2">DSM 45079</strain>
    </source>
</reference>
<dbReference type="Proteomes" id="UP000182977">
    <property type="component" value="Chromosome I"/>
</dbReference>
<accession>A0A1H2M303</accession>
<proteinExistence type="predicted"/>
<keyword evidence="2" id="KW-1185">Reference proteome</keyword>
<evidence type="ECO:0000313" key="2">
    <source>
        <dbReference type="Proteomes" id="UP000182977"/>
    </source>
</evidence>
<sequence length="69" mass="7228">MSDAPLFRVVKGTPTDDELAALVVVLTAKAAGGRAPSGPPRSAWASYWTRRRAPLTPGAGAWRASALPR</sequence>
<dbReference type="AlphaFoldDB" id="A0A1H2M303"/>
<dbReference type="OrthoDB" id="4300992at2"/>
<organism evidence="1 2">
    <name type="scientific">Jiangella alkaliphila</name>
    <dbReference type="NCBI Taxonomy" id="419479"/>
    <lineage>
        <taxon>Bacteria</taxon>
        <taxon>Bacillati</taxon>
        <taxon>Actinomycetota</taxon>
        <taxon>Actinomycetes</taxon>
        <taxon>Jiangellales</taxon>
        <taxon>Jiangellaceae</taxon>
        <taxon>Jiangella</taxon>
    </lineage>
</organism>
<dbReference type="EMBL" id="LT629791">
    <property type="protein sequence ID" value="SDU87385.1"/>
    <property type="molecule type" value="Genomic_DNA"/>
</dbReference>
<gene>
    <name evidence="1" type="ORF">SAMN04488563_6987</name>
</gene>
<evidence type="ECO:0000313" key="1">
    <source>
        <dbReference type="EMBL" id="SDU87385.1"/>
    </source>
</evidence>
<dbReference type="RefSeq" id="WP_046769509.1">
    <property type="nucleotide sequence ID" value="NZ_KQ061234.1"/>
</dbReference>
<dbReference type="STRING" id="419479.SAMN04488563_6987"/>